<evidence type="ECO:0000256" key="1">
    <source>
        <dbReference type="ARBA" id="ARBA00010378"/>
    </source>
</evidence>
<feature type="domain" description="AAA+ ATPase" evidence="6">
    <location>
        <begin position="477"/>
        <end position="804"/>
    </location>
</feature>
<reference evidence="7" key="1">
    <citation type="submission" date="2023-03" db="EMBL/GenBank/DDBJ databases">
        <title>Massive genome expansion in bonnet fungi (Mycena s.s.) driven by repeated elements and novel gene families across ecological guilds.</title>
        <authorList>
            <consortium name="Lawrence Berkeley National Laboratory"/>
            <person name="Harder C.B."/>
            <person name="Miyauchi S."/>
            <person name="Viragh M."/>
            <person name="Kuo A."/>
            <person name="Thoen E."/>
            <person name="Andreopoulos B."/>
            <person name="Lu D."/>
            <person name="Skrede I."/>
            <person name="Drula E."/>
            <person name="Henrissat B."/>
            <person name="Morin E."/>
            <person name="Kohler A."/>
            <person name="Barry K."/>
            <person name="LaButti K."/>
            <person name="Morin E."/>
            <person name="Salamov A."/>
            <person name="Lipzen A."/>
            <person name="Mereny Z."/>
            <person name="Hegedus B."/>
            <person name="Baldrian P."/>
            <person name="Stursova M."/>
            <person name="Weitz H."/>
            <person name="Taylor A."/>
            <person name="Grigoriev I.V."/>
            <person name="Nagy L.G."/>
            <person name="Martin F."/>
            <person name="Kauserud H."/>
        </authorList>
    </citation>
    <scope>NUCLEOTIDE SEQUENCE</scope>
    <source>
        <strain evidence="7">9144</strain>
    </source>
</reference>
<feature type="compositionally biased region" description="Basic and acidic residues" evidence="5">
    <location>
        <begin position="2156"/>
        <end position="2172"/>
    </location>
</feature>
<keyword evidence="3" id="KW-0067">ATP-binding</keyword>
<dbReference type="EMBL" id="JARJCW010000003">
    <property type="protein sequence ID" value="KAJ7227185.1"/>
    <property type="molecule type" value="Genomic_DNA"/>
</dbReference>
<dbReference type="InterPro" id="IPR003593">
    <property type="entry name" value="AAA+_ATPase"/>
</dbReference>
<evidence type="ECO:0000256" key="5">
    <source>
        <dbReference type="SAM" id="MobiDB-lite"/>
    </source>
</evidence>
<dbReference type="FunFam" id="1.10.8.60:FF:000160">
    <property type="entry name" value="WGS project CABT00000000 data, contig 2.55"/>
    <property type="match status" value="1"/>
</dbReference>
<organism evidence="7 8">
    <name type="scientific">Mycena pura</name>
    <dbReference type="NCBI Taxonomy" id="153505"/>
    <lineage>
        <taxon>Eukaryota</taxon>
        <taxon>Fungi</taxon>
        <taxon>Dikarya</taxon>
        <taxon>Basidiomycota</taxon>
        <taxon>Agaricomycotina</taxon>
        <taxon>Agaricomycetes</taxon>
        <taxon>Agaricomycetidae</taxon>
        <taxon>Agaricales</taxon>
        <taxon>Marasmiineae</taxon>
        <taxon>Mycenaceae</taxon>
        <taxon>Mycena</taxon>
    </lineage>
</organism>
<dbReference type="GO" id="GO:0016887">
    <property type="term" value="F:ATP hydrolysis activity"/>
    <property type="evidence" value="ECO:0007669"/>
    <property type="project" value="InterPro"/>
</dbReference>
<protein>
    <submittedName>
        <fullName evidence="7">P-loop containing nucleoside triphosphate hydrolase protein</fullName>
    </submittedName>
</protein>
<keyword evidence="7" id="KW-0378">Hydrolase</keyword>
<evidence type="ECO:0000313" key="8">
    <source>
        <dbReference type="Proteomes" id="UP001219525"/>
    </source>
</evidence>
<feature type="region of interest" description="Disordered" evidence="5">
    <location>
        <begin position="2139"/>
        <end position="2178"/>
    </location>
</feature>
<feature type="region of interest" description="Disordered" evidence="5">
    <location>
        <begin position="1208"/>
        <end position="1270"/>
    </location>
</feature>
<feature type="domain" description="AAA+ ATPase" evidence="6">
    <location>
        <begin position="1333"/>
        <end position="1462"/>
    </location>
</feature>
<dbReference type="Pfam" id="PF00004">
    <property type="entry name" value="AAA"/>
    <property type="match status" value="3"/>
</dbReference>
<gene>
    <name evidence="7" type="ORF">GGX14DRAFT_628686</name>
</gene>
<comment type="similarity">
    <text evidence="1">Belongs to the CbxX/CfxQ family.</text>
</comment>
<dbReference type="Gene3D" id="1.10.8.60">
    <property type="match status" value="2"/>
</dbReference>
<sequence>MDDSIRASRLNKLFNDVLHGTSLSKRNFLLFLEALRNQSDPAACLNKIIVSPKGLASVQAAMRFDFTEGFLNGGATDTIAYLQAPELETIGGGGFLRQILQNIVDPPIFWDAFTAAFKGRKLSERGGHSFAWLLLQLSQLPGSAADPYIELASSAPLLAALTSSPDAETRFLGHKIKHIVETCKTVTSADNEVGPGGRHDNDFADYRKISILPTADEVLSKDPPFLRRSNLAHTPSEPASAVSHCLDDQFRLLREDMLYEMKDELEIAFGRKKGHHRGLVIEGFTLLSDLFHGSDDRPCRWGITLKAKNDMWFFKQAKDRKKFITENRNYLRHQSYTCLLVDDEVVAFPTIYRDEDRLAEKPPVVILQLNDEASTVKALLKLKKSNQPKIKLIQIDTAIFSYEPVLRALQEMRGMPLANEFLCWSSASRLEPPSSAPCALVEVVKSNPRQDLRTLLGTNKSILLDDSQSASLLAGLTQKVSLIQGPPGTGKSFIGALLAKALHDSSRKILVVCYTNHALDQFLEDILDMGVPESSIVRLGGKSTPRTESLSLQKQSGGTKLGRSDYHTVDSLKQDSQRLYRRLEKNWIEFTTKSPDLIMLLEFEDPEYFAALSVPLSANGMTQVGRDGKKINRWYLLNRWSRGDDAGIFKTHPQIRDAADIWKMDRPSRQAKVLEWTSTSRKDQVEEISRIGKAFNECQNEIDRVFRQRDVSILQSKQIIGCTTTGAAKYTMDIQAASPEVLIVEEAGEILESHVITALGRSTEQVILIGDHKQLRPKVNNYLLTIEKGEGYELNRSLFERLVVLSGYPHITLRKQHRMRPEISALVRSLTYPDLLDSDSTANRPNLRGVRDNMVFIDHSKPEDEDSRIKNQSEEGPKSSKRNTHEARMVLKIVKYLGQQGYGTDKLVVLTPYLGQLSELKSVLGEENDPVLNDLDSYDLVHAGLLPSSSAHVSKRPLRIATIDNYQGEESDIVISCLTRSNPSHDIGFMFSPERLNVLLSRPRNAFIMIGNSDTFLNSRKGKDLWTRFFDLMKHGRHIYDGLPVKCERHPDRSAVLRAPSDFEIECPDGGCKEPCGTILNCGLHACPSKCHQLSDHSKMECQFVMQLKCPQNHPQSWKCYKGRPPTCPKCDRDAKLAEEKRQREFELQQKRDAAQSAYAKKVAAIDQDIAAKNQQLQEALIEAERSLTIQQKEKDLEDAKARLARVTTATPDHHPTLKKAINATPDPHSPISMQQSTTPPTTNDSIRKPHSAPQADTPQIQEKHHESQDVLEIPVSSSRDDWQHQKDFEGADNAAVDAIMEMIGLEEVKRTILDIKVKIDTTVRQNVSLKTERFNTTFLGNPGTGKTTVARHYANFLASVGVIPGTEFVETTGSRLANDGVAGAKKMLDDVVTAGGGVIFVDEAYQLTSYQGRQVLDFLLAEMENNVGTMVFIFAGYAKEMEAFFEHNPGLTSRVPYQLKFSDYSDPQLLGMLDQLVRKRFKENGKVEKGIGGLYARIAVRRLGRGRDRPGFGNARALANLFDKITTRQAVRLHRQRKEGHRPDDFLLTSEDMIGPDPSKAIKVSTAWVKLQELTGLSSVKESVQSLLAMIETNYRRELEEKEPLQMSLNHVFFGNPGTGKTTVAKLYGQILADLSLISKGEVVVKNPADFVGDVLGASESKTKAVLASTVGKVLVIDEAYMLYGGSGGSGPQNDPYKTAVIDTIVAEIQSVPGEDRCVLMLGYEDKMVEMFQNVNPGLSRRFNIESAFRFEDFNDSELLEILNYKLKSQHLGATDAAKTTAIGVLARARMRPNFGNAGEVENVLGLAKQRYQTRQNRQPPGNRSHDAIFEPQDFDPEFDRDNHAATNLAKLFEDVVGCDEIIAKLSEYQKTAHAAKLRGRDVRDLIPTNWVFKGPPGTGKTTVARKMGQVYYDMGFLSSKEVVECSATDLVGQYVGQTGPKTTKLLEKALGRVLFVDEAYRLQEGQFAKEAIDELVGLLTQPRYQAKVVVILAGYDEEMNHLLAVNSGLSSRFPEELVFPNMPPQQCMKLLKMELEKADVLLDDTADKDMVDLIEQMSGLRAWGNARDMITISKKMIHVALRSAEAGQQKMPLRTKDAIDCIKAHFESLKNRSATTSPPVGPSSEQNLVQQMFNTPSTFSSSTRAAQSSSLPVHDVEEAASEPEKEETGRDPGVSDAVWNQLQADIRAAEAEKRRRQEAIEKAERDLREAQEREERERERIAEAERLKARAREQKERDEMKRRLEEMRLQEVLAREERERLARELEARRKADEEERRKEAKAQSRLRAMGVCVAGFRWVKQANGYRCAGGAHFVTNEQIGLV</sequence>
<dbReference type="InterPro" id="IPR041627">
    <property type="entry name" value="AAA_lid_6"/>
</dbReference>
<dbReference type="CDD" id="cd00009">
    <property type="entry name" value="AAA"/>
    <property type="match status" value="3"/>
</dbReference>
<feature type="compositionally biased region" description="Polar residues" evidence="5">
    <location>
        <begin position="544"/>
        <end position="558"/>
    </location>
</feature>
<feature type="domain" description="AAA+ ATPase" evidence="6">
    <location>
        <begin position="1888"/>
        <end position="2025"/>
    </location>
</feature>
<dbReference type="InterPro" id="IPR050773">
    <property type="entry name" value="CbxX/CfxQ_RuBisCO_ESX"/>
</dbReference>
<feature type="region of interest" description="Disordered" evidence="5">
    <location>
        <begin position="540"/>
        <end position="565"/>
    </location>
</feature>
<dbReference type="PANTHER" id="PTHR43392:SF2">
    <property type="entry name" value="AAA-TYPE ATPASE FAMILY PROTEIN _ ANKYRIN REPEAT FAMILY PROTEIN"/>
    <property type="match status" value="1"/>
</dbReference>
<dbReference type="FunFam" id="3.40.50.300:FF:001660">
    <property type="entry name" value="NF-X1 finger and helicase protein, putative"/>
    <property type="match status" value="1"/>
</dbReference>
<dbReference type="CDD" id="cd18808">
    <property type="entry name" value="SF1_C_Upf1"/>
    <property type="match status" value="1"/>
</dbReference>
<dbReference type="Proteomes" id="UP001219525">
    <property type="component" value="Unassembled WGS sequence"/>
</dbReference>
<dbReference type="Gene3D" id="3.40.50.300">
    <property type="entry name" value="P-loop containing nucleotide triphosphate hydrolases"/>
    <property type="match status" value="5"/>
</dbReference>
<keyword evidence="8" id="KW-1185">Reference proteome</keyword>
<dbReference type="GO" id="GO:0004386">
    <property type="term" value="F:helicase activity"/>
    <property type="evidence" value="ECO:0007669"/>
    <property type="project" value="InterPro"/>
</dbReference>
<dbReference type="InterPro" id="IPR003959">
    <property type="entry name" value="ATPase_AAA_core"/>
</dbReference>
<evidence type="ECO:0000313" key="7">
    <source>
        <dbReference type="EMBL" id="KAJ7227185.1"/>
    </source>
</evidence>
<dbReference type="PANTHER" id="PTHR43392">
    <property type="entry name" value="AAA-TYPE ATPASE FAMILY PROTEIN / ANKYRIN REPEAT FAMILY PROTEIN"/>
    <property type="match status" value="1"/>
</dbReference>
<dbReference type="InterPro" id="IPR041677">
    <property type="entry name" value="DNA2/NAM7_AAA_11"/>
</dbReference>
<feature type="compositionally biased region" description="Polar residues" evidence="5">
    <location>
        <begin position="1232"/>
        <end position="1245"/>
    </location>
</feature>
<dbReference type="CDD" id="cd17936">
    <property type="entry name" value="EEXXEc_NFX1"/>
    <property type="match status" value="1"/>
</dbReference>
<dbReference type="SUPFAM" id="SSF52540">
    <property type="entry name" value="P-loop containing nucleoside triphosphate hydrolases"/>
    <property type="match status" value="4"/>
</dbReference>
<dbReference type="InterPro" id="IPR027417">
    <property type="entry name" value="P-loop_NTPase"/>
</dbReference>
<evidence type="ECO:0000256" key="3">
    <source>
        <dbReference type="ARBA" id="ARBA00022840"/>
    </source>
</evidence>
<proteinExistence type="inferred from homology"/>
<keyword evidence="2" id="KW-0547">Nucleotide-binding</keyword>
<dbReference type="PRINTS" id="PR00819">
    <property type="entry name" value="CBXCFQXSUPER"/>
</dbReference>
<feature type="compositionally biased region" description="Low complexity" evidence="5">
    <location>
        <begin position="2139"/>
        <end position="2152"/>
    </location>
</feature>
<feature type="region of interest" description="Disordered" evidence="5">
    <location>
        <begin position="860"/>
        <end position="884"/>
    </location>
</feature>
<dbReference type="FunFam" id="3.40.50.300:FF:000216">
    <property type="entry name" value="Type VII secretion ATPase EccA"/>
    <property type="match status" value="3"/>
</dbReference>
<accession>A0AAD6YRG9</accession>
<dbReference type="Pfam" id="PF17866">
    <property type="entry name" value="AAA_lid_6"/>
    <property type="match status" value="2"/>
</dbReference>
<feature type="domain" description="AAA+ ATPase" evidence="6">
    <location>
        <begin position="1609"/>
        <end position="1727"/>
    </location>
</feature>
<dbReference type="Pfam" id="PF13086">
    <property type="entry name" value="AAA_11"/>
    <property type="match status" value="1"/>
</dbReference>
<dbReference type="InterPro" id="IPR041679">
    <property type="entry name" value="DNA2/NAM7-like_C"/>
</dbReference>
<dbReference type="CDD" id="cd06008">
    <property type="entry name" value="NF-X1-zinc-finger"/>
    <property type="match status" value="1"/>
</dbReference>
<comment type="caution">
    <text evidence="7">The sequence shown here is derived from an EMBL/GenBank/DDBJ whole genome shotgun (WGS) entry which is preliminary data.</text>
</comment>
<dbReference type="SMART" id="SM00382">
    <property type="entry name" value="AAA"/>
    <property type="match status" value="4"/>
</dbReference>
<feature type="coiled-coil region" evidence="4">
    <location>
        <begin position="2188"/>
        <end position="2285"/>
    </location>
</feature>
<dbReference type="GO" id="GO:0005524">
    <property type="term" value="F:ATP binding"/>
    <property type="evidence" value="ECO:0007669"/>
    <property type="project" value="UniProtKB-KW"/>
</dbReference>
<evidence type="ECO:0000256" key="4">
    <source>
        <dbReference type="SAM" id="Coils"/>
    </source>
</evidence>
<dbReference type="InterPro" id="IPR000641">
    <property type="entry name" value="CbxX/CfxQ"/>
</dbReference>
<dbReference type="Pfam" id="PF13087">
    <property type="entry name" value="AAA_12"/>
    <property type="match status" value="1"/>
</dbReference>
<keyword evidence="4" id="KW-0175">Coiled coil</keyword>
<dbReference type="InterPro" id="IPR047187">
    <property type="entry name" value="SF1_C_Upf1"/>
</dbReference>
<evidence type="ECO:0000256" key="2">
    <source>
        <dbReference type="ARBA" id="ARBA00022741"/>
    </source>
</evidence>
<name>A0AAD6YRG9_9AGAR</name>
<evidence type="ECO:0000259" key="6">
    <source>
        <dbReference type="SMART" id="SM00382"/>
    </source>
</evidence>